<gene>
    <name evidence="2" type="ORF">NE863_35420</name>
</gene>
<dbReference type="EMBL" id="CP098810">
    <property type="protein sequence ID" value="USJ28431.1"/>
    <property type="molecule type" value="Genomic_DNA"/>
</dbReference>
<dbReference type="InterPro" id="IPR037401">
    <property type="entry name" value="SnoaL-like"/>
</dbReference>
<dbReference type="Proteomes" id="UP001055460">
    <property type="component" value="Plasmid pC"/>
</dbReference>
<accession>A0A9Q8YHV6</accession>
<dbReference type="AlphaFoldDB" id="A0A9Q8YHV6"/>
<dbReference type="InterPro" id="IPR032710">
    <property type="entry name" value="NTF2-like_dom_sf"/>
</dbReference>
<sequence>MRAFIKGEGGLQGRSKAVRRNLVAALGLVVVGVIGWSPASAADTTDTIEEVRNHVSCYPFGLDKIGAGDHAAGMAIWNKCYAPDFKFRVEVPGRTVTCPGDGCPFPKDMDPISMRAAFAESEYRSYKFIRTSHHLTNITVNPTSEDEADVKAYVQSWHQRNDDFTFLAASDWDIHVAKRDGKWMIVSEDFKVTLAGLLVPPGPTPDVDWTVASKK</sequence>
<keyword evidence="2" id="KW-0614">Plasmid</keyword>
<organism evidence="2 3">
    <name type="scientific">Ensifer adhaerens</name>
    <name type="common">Sinorhizobium morelense</name>
    <dbReference type="NCBI Taxonomy" id="106592"/>
    <lineage>
        <taxon>Bacteria</taxon>
        <taxon>Pseudomonadati</taxon>
        <taxon>Pseudomonadota</taxon>
        <taxon>Alphaproteobacteria</taxon>
        <taxon>Hyphomicrobiales</taxon>
        <taxon>Rhizobiaceae</taxon>
        <taxon>Sinorhizobium/Ensifer group</taxon>
        <taxon>Ensifer</taxon>
    </lineage>
</organism>
<dbReference type="RefSeq" id="WP_252161500.1">
    <property type="nucleotide sequence ID" value="NZ_CP098810.1"/>
</dbReference>
<name>A0A9Q8YHV6_ENSAD</name>
<dbReference type="Gene3D" id="3.10.450.50">
    <property type="match status" value="1"/>
</dbReference>
<evidence type="ECO:0000313" key="3">
    <source>
        <dbReference type="Proteomes" id="UP001055460"/>
    </source>
</evidence>
<geneLocation type="plasmid" evidence="2 3">
    <name>pC</name>
</geneLocation>
<feature type="domain" description="SnoaL-like" evidence="1">
    <location>
        <begin position="46"/>
        <end position="186"/>
    </location>
</feature>
<proteinExistence type="predicted"/>
<evidence type="ECO:0000313" key="2">
    <source>
        <dbReference type="EMBL" id="USJ28431.1"/>
    </source>
</evidence>
<protein>
    <submittedName>
        <fullName evidence="2">Nuclear transport factor 2 family protein</fullName>
    </submittedName>
</protein>
<dbReference type="Pfam" id="PF13577">
    <property type="entry name" value="SnoaL_4"/>
    <property type="match status" value="1"/>
</dbReference>
<dbReference type="SUPFAM" id="SSF54427">
    <property type="entry name" value="NTF2-like"/>
    <property type="match status" value="1"/>
</dbReference>
<reference evidence="2" key="1">
    <citation type="submission" date="2022-06" db="EMBL/GenBank/DDBJ databases">
        <title>Physiological and biochemical characterization and genomic elucidation of a strain of the genus Ensifer adhaerens M8 that combines arsenic oxidation and chromium reduction.</title>
        <authorList>
            <person name="Li X."/>
            <person name="Yu c."/>
        </authorList>
    </citation>
    <scope>NUCLEOTIDE SEQUENCE</scope>
    <source>
        <strain evidence="2">M8</strain>
        <plasmid evidence="2">pC</plasmid>
    </source>
</reference>
<evidence type="ECO:0000259" key="1">
    <source>
        <dbReference type="Pfam" id="PF13577"/>
    </source>
</evidence>